<dbReference type="InterPro" id="IPR023214">
    <property type="entry name" value="HAD_sf"/>
</dbReference>
<organism evidence="1 2">
    <name type="scientific">Candidatus Woesebacteria bacterium RIFCSPHIGHO2_01_FULL_39_28</name>
    <dbReference type="NCBI Taxonomy" id="1802496"/>
    <lineage>
        <taxon>Bacteria</taxon>
        <taxon>Candidatus Woeseibacteriota</taxon>
    </lineage>
</organism>
<dbReference type="SFLD" id="SFLDG01129">
    <property type="entry name" value="C1.5:_HAD__Beta-PGM__Phosphata"/>
    <property type="match status" value="1"/>
</dbReference>
<dbReference type="Proteomes" id="UP000178851">
    <property type="component" value="Unassembled WGS sequence"/>
</dbReference>
<comment type="caution">
    <text evidence="1">The sequence shown here is derived from an EMBL/GenBank/DDBJ whole genome shotgun (WGS) entry which is preliminary data.</text>
</comment>
<accession>A0A1F7YHP7</accession>
<dbReference type="InterPro" id="IPR006439">
    <property type="entry name" value="HAD-SF_hydro_IA"/>
</dbReference>
<protein>
    <recommendedName>
        <fullName evidence="3">FCP1 homology domain-containing protein</fullName>
    </recommendedName>
</protein>
<dbReference type="EMBL" id="MGGI01000016">
    <property type="protein sequence ID" value="OGM26108.1"/>
    <property type="molecule type" value="Genomic_DNA"/>
</dbReference>
<dbReference type="SFLD" id="SFLDS00003">
    <property type="entry name" value="Haloacid_Dehalogenase"/>
    <property type="match status" value="1"/>
</dbReference>
<evidence type="ECO:0000313" key="2">
    <source>
        <dbReference type="Proteomes" id="UP000178851"/>
    </source>
</evidence>
<dbReference type="CDD" id="cd07505">
    <property type="entry name" value="HAD_BPGM-like"/>
    <property type="match status" value="1"/>
</dbReference>
<evidence type="ECO:0008006" key="3">
    <source>
        <dbReference type="Google" id="ProtNLM"/>
    </source>
</evidence>
<dbReference type="Gene3D" id="1.10.150.240">
    <property type="entry name" value="Putative phosphatase, domain 2"/>
    <property type="match status" value="1"/>
</dbReference>
<dbReference type="SUPFAM" id="SSF56784">
    <property type="entry name" value="HAD-like"/>
    <property type="match status" value="1"/>
</dbReference>
<dbReference type="InterPro" id="IPR023198">
    <property type="entry name" value="PGP-like_dom2"/>
</dbReference>
<evidence type="ECO:0000313" key="1">
    <source>
        <dbReference type="EMBL" id="OGM26108.1"/>
    </source>
</evidence>
<dbReference type="Gene3D" id="3.40.50.1000">
    <property type="entry name" value="HAD superfamily/HAD-like"/>
    <property type="match status" value="1"/>
</dbReference>
<proteinExistence type="predicted"/>
<dbReference type="SFLD" id="SFLDG01135">
    <property type="entry name" value="C1.5.6:_HAD__Beta-PGM__Phospha"/>
    <property type="match status" value="1"/>
</dbReference>
<sequence length="217" mass="24342">MLFSGVIFDLDGTVLDDEGQYEMAFKKVLKSLGVKPEPNFPHVPGIGVRENWPRFLSHYKIRTKKSVDELAGETQIAYFQEFSEVELNPGFLELVQKVRNHGIKTALATSNSSMMLERINFKFHLERYFDAMVTREEVYQSKPFPEIFIKTSTKLNLPPSECLVIEDAKAGVDAAHAAGMKVIGLARDKTHAKTLKGADKIIFSFIDLLKGSAFGVL</sequence>
<name>A0A1F7YHP7_9BACT</name>
<dbReference type="NCBIfam" id="TIGR01509">
    <property type="entry name" value="HAD-SF-IA-v3"/>
    <property type="match status" value="1"/>
</dbReference>
<dbReference type="AlphaFoldDB" id="A0A1F7YHP7"/>
<dbReference type="Pfam" id="PF13419">
    <property type="entry name" value="HAD_2"/>
    <property type="match status" value="1"/>
</dbReference>
<reference evidence="1 2" key="1">
    <citation type="journal article" date="2016" name="Nat. Commun.">
        <title>Thousands of microbial genomes shed light on interconnected biogeochemical processes in an aquifer system.</title>
        <authorList>
            <person name="Anantharaman K."/>
            <person name="Brown C.T."/>
            <person name="Hug L.A."/>
            <person name="Sharon I."/>
            <person name="Castelle C.J."/>
            <person name="Probst A.J."/>
            <person name="Thomas B.C."/>
            <person name="Singh A."/>
            <person name="Wilkins M.J."/>
            <person name="Karaoz U."/>
            <person name="Brodie E.L."/>
            <person name="Williams K.H."/>
            <person name="Hubbard S.S."/>
            <person name="Banfield J.F."/>
        </authorList>
    </citation>
    <scope>NUCLEOTIDE SEQUENCE [LARGE SCALE GENOMIC DNA]</scope>
</reference>
<dbReference type="InterPro" id="IPR036412">
    <property type="entry name" value="HAD-like_sf"/>
</dbReference>
<gene>
    <name evidence="1" type="ORF">A2627_03645</name>
</gene>
<dbReference type="PANTHER" id="PTHR18901">
    <property type="entry name" value="2-DEOXYGLUCOSE-6-PHOSPHATE PHOSPHATASE 2"/>
    <property type="match status" value="1"/>
</dbReference>
<dbReference type="InterPro" id="IPR041492">
    <property type="entry name" value="HAD_2"/>
</dbReference>
<dbReference type="PRINTS" id="PR00413">
    <property type="entry name" value="HADHALOGNASE"/>
</dbReference>
<dbReference type="PANTHER" id="PTHR18901:SF38">
    <property type="entry name" value="PSEUDOURIDINE-5'-PHOSPHATASE"/>
    <property type="match status" value="1"/>
</dbReference>